<feature type="compositionally biased region" description="Low complexity" evidence="1">
    <location>
        <begin position="335"/>
        <end position="353"/>
    </location>
</feature>
<dbReference type="RefSeq" id="WP_378078382.1">
    <property type="nucleotide sequence ID" value="NZ_JBHTMK010000006.1"/>
</dbReference>
<keyword evidence="4" id="KW-1185">Reference proteome</keyword>
<feature type="transmembrane region" description="Helical" evidence="2">
    <location>
        <begin position="20"/>
        <end position="39"/>
    </location>
</feature>
<keyword evidence="2" id="KW-1133">Transmembrane helix</keyword>
<comment type="caution">
    <text evidence="3">The sequence shown here is derived from an EMBL/GenBank/DDBJ whole genome shotgun (WGS) entry which is preliminary data.</text>
</comment>
<organism evidence="3 4">
    <name type="scientific">Actinoplanes sichuanensis</name>
    <dbReference type="NCBI Taxonomy" id="512349"/>
    <lineage>
        <taxon>Bacteria</taxon>
        <taxon>Bacillati</taxon>
        <taxon>Actinomycetota</taxon>
        <taxon>Actinomycetes</taxon>
        <taxon>Micromonosporales</taxon>
        <taxon>Micromonosporaceae</taxon>
        <taxon>Actinoplanes</taxon>
    </lineage>
</organism>
<evidence type="ECO:0000313" key="3">
    <source>
        <dbReference type="EMBL" id="MFD1364919.1"/>
    </source>
</evidence>
<feature type="compositionally biased region" description="Basic and acidic residues" evidence="1">
    <location>
        <begin position="216"/>
        <end position="233"/>
    </location>
</feature>
<keyword evidence="2" id="KW-0472">Membrane</keyword>
<reference evidence="4" key="1">
    <citation type="journal article" date="2019" name="Int. J. Syst. Evol. Microbiol.">
        <title>The Global Catalogue of Microorganisms (GCM) 10K type strain sequencing project: providing services to taxonomists for standard genome sequencing and annotation.</title>
        <authorList>
            <consortium name="The Broad Institute Genomics Platform"/>
            <consortium name="The Broad Institute Genome Sequencing Center for Infectious Disease"/>
            <person name="Wu L."/>
            <person name="Ma J."/>
        </authorList>
    </citation>
    <scope>NUCLEOTIDE SEQUENCE [LARGE SCALE GENOMIC DNA]</scope>
    <source>
        <strain evidence="4">CCM 7526</strain>
    </source>
</reference>
<feature type="compositionally biased region" description="Polar residues" evidence="1">
    <location>
        <begin position="354"/>
        <end position="363"/>
    </location>
</feature>
<feature type="compositionally biased region" description="Polar residues" evidence="1">
    <location>
        <begin position="316"/>
        <end position="327"/>
    </location>
</feature>
<accession>A0ABW4A315</accession>
<proteinExistence type="predicted"/>
<feature type="transmembrane region" description="Helical" evidence="2">
    <location>
        <begin position="609"/>
        <end position="627"/>
    </location>
</feature>
<evidence type="ECO:0000256" key="1">
    <source>
        <dbReference type="SAM" id="MobiDB-lite"/>
    </source>
</evidence>
<feature type="region of interest" description="Disordered" evidence="1">
    <location>
        <begin position="162"/>
        <end position="458"/>
    </location>
</feature>
<dbReference type="EMBL" id="JBHTMK010000006">
    <property type="protein sequence ID" value="MFD1364919.1"/>
    <property type="molecule type" value="Genomic_DNA"/>
</dbReference>
<evidence type="ECO:0008006" key="5">
    <source>
        <dbReference type="Google" id="ProtNLM"/>
    </source>
</evidence>
<feature type="transmembrane region" description="Helical" evidence="2">
    <location>
        <begin position="634"/>
        <end position="653"/>
    </location>
</feature>
<feature type="transmembrane region" description="Helical" evidence="2">
    <location>
        <begin position="530"/>
        <end position="558"/>
    </location>
</feature>
<feature type="compositionally biased region" description="Low complexity" evidence="1">
    <location>
        <begin position="243"/>
        <end position="314"/>
    </location>
</feature>
<evidence type="ECO:0000256" key="2">
    <source>
        <dbReference type="SAM" id="Phobius"/>
    </source>
</evidence>
<protein>
    <recommendedName>
        <fullName evidence="5">Glycosyltransferase RgtA/B/C/D-like domain-containing protein</fullName>
    </recommendedName>
</protein>
<feature type="transmembrane region" description="Helical" evidence="2">
    <location>
        <begin position="103"/>
        <end position="121"/>
    </location>
</feature>
<gene>
    <name evidence="3" type="ORF">ACFQ5G_06125</name>
</gene>
<dbReference type="Proteomes" id="UP001597183">
    <property type="component" value="Unassembled WGS sequence"/>
</dbReference>
<evidence type="ECO:0000313" key="4">
    <source>
        <dbReference type="Proteomes" id="UP001597183"/>
    </source>
</evidence>
<keyword evidence="2" id="KW-0812">Transmembrane</keyword>
<sequence length="857" mass="88046">MGYALAGMIGTGPAAAVLRYNVLFVFAHALLVIGAYALVRQLGARRTGAAVAAVAFAYAPWRLAQEGHLDIISAGGIPLALAMLARGHGYSLRHGFRAERRSATWAICGWLVAIWQLTLGFSLGIPFAYVLGLLLIALMFASAIHSLRGFLRYRRDQKDRREVAALTKPIPDSDKTSLSGSEIGSAPDKKGGTATTDKSAEVAALPASTNKGQVAARDKKGETAIPAADKRIEATTAPPMGKPAATASDSTASDSTSGSTSAPATSGAAGVTAVSETAASGAAGVTAVSGTDDAVTSASPASDAAAAAASSRSARQGETASLTTSPVGKTDKSVASISPTADATAAASTSSASGQKSETTTLADQKATTDEVAASPAGRPEKSSASSSLAADKNDEKGAGPTGGKNAAPTGGRDATPTGGKDAVPVGGKDAASTGGKDAAPVGGKDAASTGGKDARADGKGAALAAGKGAAPGGGKGAASSGGLTDTAVQPAVELAGADVLESAPRKKQSWLRFFRRPTPVPKKPRWKPLIGVLLTNVNIMGATIFAAVGILIAVPYIRLNDSGSRLEEIRFFSPPLQGLLIGPAESRIWGAAHETPRSTLGWAAEMSLLPGFVLYALALAGLFLSIWRLRHRLVLLGGLATAVVLTLGTNFFEGRWTYLPLFGHFPASFDLRIPGRLMLWVTLVLTILAAGAVDDFVRRAEHLAAQRIPPWPGPWLRLATLVPLFLVALEGWNTTAHPIVPTQPAAMRTVPGPMLVLPTAEFTDQTVQLWSTTKFQDMANGGGGFGAQAQSELRAKVAGFPDATSINYLDSIGVRRVLLLSDHIAGTSWEGAGDLPVDNLDIRREDIPGAVVFYLD</sequence>
<feature type="transmembrane region" description="Helical" evidence="2">
    <location>
        <begin position="127"/>
        <end position="151"/>
    </location>
</feature>
<feature type="transmembrane region" description="Helical" evidence="2">
    <location>
        <begin position="678"/>
        <end position="698"/>
    </location>
</feature>
<name>A0ABW4A315_9ACTN</name>